<dbReference type="InterPro" id="IPR039697">
    <property type="entry name" value="Alcohol_dehydrogenase_Fe"/>
</dbReference>
<evidence type="ECO:0000259" key="5">
    <source>
        <dbReference type="Pfam" id="PF00465"/>
    </source>
</evidence>
<comment type="catalytic activity">
    <reaction evidence="4">
        <text>a primary alcohol + NAD(+) = an aldehyde + NADH + H(+)</text>
        <dbReference type="Rhea" id="RHEA:10736"/>
        <dbReference type="ChEBI" id="CHEBI:15378"/>
        <dbReference type="ChEBI" id="CHEBI:15734"/>
        <dbReference type="ChEBI" id="CHEBI:17478"/>
        <dbReference type="ChEBI" id="CHEBI:57540"/>
        <dbReference type="ChEBI" id="CHEBI:57945"/>
        <dbReference type="EC" id="1.1.1.1"/>
    </reaction>
</comment>
<evidence type="ECO:0000256" key="4">
    <source>
        <dbReference type="ARBA" id="ARBA00049243"/>
    </source>
</evidence>
<proteinExistence type="inferred from homology"/>
<dbReference type="GO" id="GO:0046872">
    <property type="term" value="F:metal ion binding"/>
    <property type="evidence" value="ECO:0007669"/>
    <property type="project" value="InterPro"/>
</dbReference>
<dbReference type="SUPFAM" id="SSF56796">
    <property type="entry name" value="Dehydroquinate synthase-like"/>
    <property type="match status" value="1"/>
</dbReference>
<sequence length="214" mass="22851">MAGDQLQASGVSVSVFTGVMPELPTECIADGVEMGRAANAYLVIGIGGGSCMDAAKIIALLLTHGGEFSDYYGEFKVPCPVLPLICLPTTAGTGSEVTPVAVVSDKDRAVKVGIASLYLIPHISICDPELTRAVRAFQKRSNAAWWDSTGGWRQTLQRRLVAQSRVAWGAKVPTTAYSSSARPNTSLSARNAWREQVRKSRNRFSGTTCDKTKG</sequence>
<keyword evidence="7" id="KW-1185">Reference proteome</keyword>
<evidence type="ECO:0000256" key="3">
    <source>
        <dbReference type="ARBA" id="ARBA00023002"/>
    </source>
</evidence>
<comment type="caution">
    <text evidence="6">The sequence shown here is derived from an EMBL/GenBank/DDBJ whole genome shotgun (WGS) entry which is preliminary data.</text>
</comment>
<organism evidence="6 7">
    <name type="scientific">Pelagibacterium lentulum</name>
    <dbReference type="NCBI Taxonomy" id="2029865"/>
    <lineage>
        <taxon>Bacteria</taxon>
        <taxon>Pseudomonadati</taxon>
        <taxon>Pseudomonadota</taxon>
        <taxon>Alphaproteobacteria</taxon>
        <taxon>Hyphomicrobiales</taxon>
        <taxon>Devosiaceae</taxon>
        <taxon>Pelagibacterium</taxon>
    </lineage>
</organism>
<accession>A0A916RCL6</accession>
<evidence type="ECO:0000256" key="1">
    <source>
        <dbReference type="ARBA" id="ARBA00001962"/>
    </source>
</evidence>
<feature type="domain" description="Alcohol dehydrogenase iron-type/glycerol dehydrogenase GldA" evidence="5">
    <location>
        <begin position="4"/>
        <end position="128"/>
    </location>
</feature>
<dbReference type="EMBL" id="BMKB01000003">
    <property type="protein sequence ID" value="GGA50199.1"/>
    <property type="molecule type" value="Genomic_DNA"/>
</dbReference>
<evidence type="ECO:0000256" key="2">
    <source>
        <dbReference type="ARBA" id="ARBA00007358"/>
    </source>
</evidence>
<evidence type="ECO:0000313" key="6">
    <source>
        <dbReference type="EMBL" id="GGA50199.1"/>
    </source>
</evidence>
<gene>
    <name evidence="6" type="ORF">GCM10011499_20140</name>
</gene>
<comment type="cofactor">
    <cofactor evidence="1">
        <name>Fe cation</name>
        <dbReference type="ChEBI" id="CHEBI:24875"/>
    </cofactor>
</comment>
<keyword evidence="3" id="KW-0560">Oxidoreductase</keyword>
<dbReference type="Gene3D" id="3.40.50.1970">
    <property type="match status" value="1"/>
</dbReference>
<dbReference type="GO" id="GO:0004022">
    <property type="term" value="F:alcohol dehydrogenase (NAD+) activity"/>
    <property type="evidence" value="ECO:0007669"/>
    <property type="project" value="UniProtKB-EC"/>
</dbReference>
<dbReference type="Proteomes" id="UP000596977">
    <property type="component" value="Unassembled WGS sequence"/>
</dbReference>
<dbReference type="FunFam" id="3.40.50.1970:FF:000003">
    <property type="entry name" value="Alcohol dehydrogenase, iron-containing"/>
    <property type="match status" value="1"/>
</dbReference>
<dbReference type="PANTHER" id="PTHR11496">
    <property type="entry name" value="ALCOHOL DEHYDROGENASE"/>
    <property type="match status" value="1"/>
</dbReference>
<protein>
    <recommendedName>
        <fullName evidence="5">Alcohol dehydrogenase iron-type/glycerol dehydrogenase GldA domain-containing protein</fullName>
    </recommendedName>
</protein>
<dbReference type="AlphaFoldDB" id="A0A916RCL6"/>
<comment type="similarity">
    <text evidence="2">Belongs to the iron-containing alcohol dehydrogenase family.</text>
</comment>
<evidence type="ECO:0000313" key="7">
    <source>
        <dbReference type="Proteomes" id="UP000596977"/>
    </source>
</evidence>
<name>A0A916RCL6_9HYPH</name>
<dbReference type="PANTHER" id="PTHR11496:SF102">
    <property type="entry name" value="ALCOHOL DEHYDROGENASE 4"/>
    <property type="match status" value="1"/>
</dbReference>
<dbReference type="Pfam" id="PF00465">
    <property type="entry name" value="Fe-ADH"/>
    <property type="match status" value="1"/>
</dbReference>
<reference evidence="6 7" key="1">
    <citation type="journal article" date="2014" name="Int. J. Syst. Evol. Microbiol.">
        <title>Complete genome sequence of Corynebacterium casei LMG S-19264T (=DSM 44701T), isolated from a smear-ripened cheese.</title>
        <authorList>
            <consortium name="US DOE Joint Genome Institute (JGI-PGF)"/>
            <person name="Walter F."/>
            <person name="Albersmeier A."/>
            <person name="Kalinowski J."/>
            <person name="Ruckert C."/>
        </authorList>
    </citation>
    <scope>NUCLEOTIDE SEQUENCE [LARGE SCALE GENOMIC DNA]</scope>
    <source>
        <strain evidence="6 7">CGMCC 1.15896</strain>
    </source>
</reference>
<dbReference type="InterPro" id="IPR001670">
    <property type="entry name" value="ADH_Fe/GldA"/>
</dbReference>